<keyword evidence="2 7" id="KW-0813">Transport</keyword>
<feature type="transmembrane region" description="Helical" evidence="7">
    <location>
        <begin position="52"/>
        <end position="75"/>
    </location>
</feature>
<evidence type="ECO:0000256" key="7">
    <source>
        <dbReference type="RuleBase" id="RU363032"/>
    </source>
</evidence>
<dbReference type="PROSITE" id="PS50928">
    <property type="entry name" value="ABC_TM1"/>
    <property type="match status" value="1"/>
</dbReference>
<keyword evidence="10" id="KW-1185">Reference proteome</keyword>
<feature type="transmembrane region" description="Helical" evidence="7">
    <location>
        <begin position="228"/>
        <end position="249"/>
    </location>
</feature>
<keyword evidence="5 7" id="KW-1133">Transmembrane helix</keyword>
<comment type="similarity">
    <text evidence="7">Belongs to the binding-protein-dependent transport system permease family.</text>
</comment>
<protein>
    <submittedName>
        <fullName evidence="9">Sugar ABC transporter</fullName>
    </submittedName>
</protein>
<name>A0ABX5FAJ5_9CHRO</name>
<evidence type="ECO:0000256" key="5">
    <source>
        <dbReference type="ARBA" id="ARBA00022989"/>
    </source>
</evidence>
<dbReference type="PANTHER" id="PTHR32243">
    <property type="entry name" value="MALTOSE TRANSPORT SYSTEM PERMEASE-RELATED"/>
    <property type="match status" value="1"/>
</dbReference>
<evidence type="ECO:0000313" key="10">
    <source>
        <dbReference type="Proteomes" id="UP000238218"/>
    </source>
</evidence>
<comment type="subcellular location">
    <subcellularLocation>
        <location evidence="1 7">Cell membrane</location>
        <topology evidence="1 7">Multi-pass membrane protein</topology>
    </subcellularLocation>
</comment>
<keyword evidence="6 7" id="KW-0472">Membrane</keyword>
<proteinExistence type="inferred from homology"/>
<dbReference type="EMBL" id="PVWP01000002">
    <property type="protein sequence ID" value="PSB38766.1"/>
    <property type="molecule type" value="Genomic_DNA"/>
</dbReference>
<evidence type="ECO:0000256" key="2">
    <source>
        <dbReference type="ARBA" id="ARBA00022448"/>
    </source>
</evidence>
<reference evidence="9 10" key="1">
    <citation type="submission" date="2018-03" db="EMBL/GenBank/DDBJ databases">
        <title>The ancient ancestry and fast evolution of plastids.</title>
        <authorList>
            <person name="Moore K.R."/>
            <person name="Magnabosco C."/>
            <person name="Momper L."/>
            <person name="Gold D.A."/>
            <person name="Bosak T."/>
            <person name="Fournier G.P."/>
        </authorList>
    </citation>
    <scope>NUCLEOTIDE SEQUENCE [LARGE SCALE GENOMIC DNA]</scope>
    <source>
        <strain evidence="9 10">CCALA 015</strain>
    </source>
</reference>
<accession>A0ABX5FAJ5</accession>
<gene>
    <name evidence="9" type="ORF">C7B81_04230</name>
</gene>
<keyword evidence="3" id="KW-1003">Cell membrane</keyword>
<evidence type="ECO:0000313" key="9">
    <source>
        <dbReference type="EMBL" id="PSB38766.1"/>
    </source>
</evidence>
<organism evidence="9 10">
    <name type="scientific">Aphanothece cf. minutissima CCALA 015</name>
    <dbReference type="NCBI Taxonomy" id="2107695"/>
    <lineage>
        <taxon>Bacteria</taxon>
        <taxon>Bacillati</taxon>
        <taxon>Cyanobacteriota</taxon>
        <taxon>Cyanophyceae</taxon>
        <taxon>Oscillatoriophycideae</taxon>
        <taxon>Chroococcales</taxon>
        <taxon>Aphanothecaceae</taxon>
        <taxon>Aphanothece</taxon>
    </lineage>
</organism>
<dbReference type="PANTHER" id="PTHR32243:SF18">
    <property type="entry name" value="INNER MEMBRANE ABC TRANSPORTER PERMEASE PROTEIN YCJP"/>
    <property type="match status" value="1"/>
</dbReference>
<evidence type="ECO:0000256" key="6">
    <source>
        <dbReference type="ARBA" id="ARBA00023136"/>
    </source>
</evidence>
<evidence type="ECO:0000256" key="3">
    <source>
        <dbReference type="ARBA" id="ARBA00022475"/>
    </source>
</evidence>
<dbReference type="InterPro" id="IPR035906">
    <property type="entry name" value="MetI-like_sf"/>
</dbReference>
<feature type="transmembrane region" description="Helical" evidence="7">
    <location>
        <begin position="131"/>
        <end position="152"/>
    </location>
</feature>
<dbReference type="SUPFAM" id="SSF161098">
    <property type="entry name" value="MetI-like"/>
    <property type="match status" value="1"/>
</dbReference>
<keyword evidence="4 7" id="KW-0812">Transmembrane</keyword>
<feature type="domain" description="ABC transmembrane type-1" evidence="8">
    <location>
        <begin position="56"/>
        <end position="249"/>
    </location>
</feature>
<feature type="transmembrane region" description="Helical" evidence="7">
    <location>
        <begin position="87"/>
        <end position="111"/>
    </location>
</feature>
<dbReference type="InterPro" id="IPR000515">
    <property type="entry name" value="MetI-like"/>
</dbReference>
<evidence type="ECO:0000256" key="1">
    <source>
        <dbReference type="ARBA" id="ARBA00004651"/>
    </source>
</evidence>
<comment type="caution">
    <text evidence="9">The sequence shown here is derived from an EMBL/GenBank/DDBJ whole genome shotgun (WGS) entry which is preliminary data.</text>
</comment>
<dbReference type="RefSeq" id="WP_106220039.1">
    <property type="nucleotide sequence ID" value="NZ_PVWP01000002.1"/>
</dbReference>
<sequence>MRLLVLLWSLGPLLWQLRTSLLRPEALVAPLLEGNPWTLANYRLVLSGDPPFWRYLGNSTLVALATTLLTLLLAVPCAYGLQQQRGLLRWGVGLALVGAAMFPTVLLFLALLEIARRFGLANDLLALSLPYAGLSLPLAVLLLRAAFADLPAELEDAARLEGLGLGQRLRHVLLPLLGPALASTGILVFLASWNEYAIALTWISRSDLLTLPIAIARIGGGSVFTIPYGAFAAATVLGSLPLLLLVLVAQRPIISGLTRGAVKG</sequence>
<evidence type="ECO:0000259" key="8">
    <source>
        <dbReference type="PROSITE" id="PS50928"/>
    </source>
</evidence>
<dbReference type="Proteomes" id="UP000238218">
    <property type="component" value="Unassembled WGS sequence"/>
</dbReference>
<dbReference type="InterPro" id="IPR050901">
    <property type="entry name" value="BP-dep_ABC_trans_perm"/>
</dbReference>
<evidence type="ECO:0000256" key="4">
    <source>
        <dbReference type="ARBA" id="ARBA00022692"/>
    </source>
</evidence>
<dbReference type="Pfam" id="PF00528">
    <property type="entry name" value="BPD_transp_1"/>
    <property type="match status" value="1"/>
</dbReference>
<dbReference type="Gene3D" id="1.10.3720.10">
    <property type="entry name" value="MetI-like"/>
    <property type="match status" value="1"/>
</dbReference>
<feature type="transmembrane region" description="Helical" evidence="7">
    <location>
        <begin position="172"/>
        <end position="193"/>
    </location>
</feature>